<feature type="transmembrane region" description="Helical" evidence="1">
    <location>
        <begin position="446"/>
        <end position="467"/>
    </location>
</feature>
<name>A0A506PGT7_9FLAO</name>
<gene>
    <name evidence="2" type="ORF">FJ651_10995</name>
</gene>
<feature type="transmembrane region" description="Helical" evidence="1">
    <location>
        <begin position="608"/>
        <end position="636"/>
    </location>
</feature>
<dbReference type="InterPro" id="IPR011385">
    <property type="entry name" value="Site-sp_rcmbase"/>
</dbReference>
<dbReference type="Proteomes" id="UP000317332">
    <property type="component" value="Unassembled WGS sequence"/>
</dbReference>
<keyword evidence="3" id="KW-1185">Reference proteome</keyword>
<dbReference type="AlphaFoldDB" id="A0A506PGT7"/>
<feature type="transmembrane region" description="Helical" evidence="1">
    <location>
        <begin position="381"/>
        <end position="402"/>
    </location>
</feature>
<dbReference type="Pfam" id="PF10136">
    <property type="entry name" value="SpecificRecomb"/>
    <property type="match status" value="1"/>
</dbReference>
<evidence type="ECO:0000313" key="2">
    <source>
        <dbReference type="EMBL" id="TPV32829.1"/>
    </source>
</evidence>
<sequence>MGKNTKDIPQFFKTYFRDDTWINVTTQVDLLSELVDIIRPKNINDNNRVSIQPLIELLKQDKSYKQNFSNYCNELLEKKTFHAIISDAGIPQESDLIFEISRKLFSKLLPSQPAENNLEYILNQIFYKTSDPEWIAQIDLNELKSLFKLLEFDFINASVEVESPLSELLFALEVMTLRICGNALEAQVMKMVPEYNNLESPFIAFQNNLSLVEKRILNDAHHYIHAENEDYKHLFVLLQQCKDYVNQAFKNSKKFGISLRVNQMLMRINRQLIRMEETLPFLAVNNEKDLIAHNINLSMRLIKYNCYKNNIKKFFNEGTRLLSYEITEQAAKKGEHYITNDKKGYFEMLKTSLGGGLIVGLMCVSKVIFSKLDLSSFGEAFVFSMNYAIGFVILYLLGFTLATKQPAMTASTLISALENGLKKGGSVRTKHQVFAKLFSEVFRSQVVAFFGNVIMAFPVAMLVVYLVDISVDYNIPTAKWEKLINDLNPATSLAIFHAAIAGIFLFLSGIIAGGIANRNKFNNIYTRIKKHPFLKRRFGKKFATKLADFIEHKWAGIMSNFWFGVFMGSTASVGVFLGLNLDIRHIAFSSGNFALGMYGSDFTLSTSAIIWSLIGIFFIGFMNFWVSFGFSLLLAFKSRRIPLSELKAVNLSILNYLLSNPSEFIWPPKSDTNEHNMGTKHEE</sequence>
<dbReference type="RefSeq" id="WP_140990576.1">
    <property type="nucleotide sequence ID" value="NZ_VHIQ01000005.1"/>
</dbReference>
<organism evidence="2 3">
    <name type="scientific">Paucihalobacter ruber</name>
    <dbReference type="NCBI Taxonomy" id="2567861"/>
    <lineage>
        <taxon>Bacteria</taxon>
        <taxon>Pseudomonadati</taxon>
        <taxon>Bacteroidota</taxon>
        <taxon>Flavobacteriia</taxon>
        <taxon>Flavobacteriales</taxon>
        <taxon>Flavobacteriaceae</taxon>
        <taxon>Paucihalobacter</taxon>
    </lineage>
</organism>
<dbReference type="OrthoDB" id="5688397at2"/>
<protein>
    <submittedName>
        <fullName evidence="2">Recombinase</fullName>
    </submittedName>
</protein>
<dbReference type="EMBL" id="VHIQ01000005">
    <property type="protein sequence ID" value="TPV32829.1"/>
    <property type="molecule type" value="Genomic_DNA"/>
</dbReference>
<comment type="caution">
    <text evidence="2">The sequence shown here is derived from an EMBL/GenBank/DDBJ whole genome shotgun (WGS) entry which is preliminary data.</text>
</comment>
<proteinExistence type="predicted"/>
<feature type="transmembrane region" description="Helical" evidence="1">
    <location>
        <begin position="352"/>
        <end position="369"/>
    </location>
</feature>
<evidence type="ECO:0000256" key="1">
    <source>
        <dbReference type="SAM" id="Phobius"/>
    </source>
</evidence>
<keyword evidence="1" id="KW-0812">Transmembrane</keyword>
<feature type="transmembrane region" description="Helical" evidence="1">
    <location>
        <begin position="494"/>
        <end position="516"/>
    </location>
</feature>
<keyword evidence="1" id="KW-1133">Transmembrane helix</keyword>
<evidence type="ECO:0000313" key="3">
    <source>
        <dbReference type="Proteomes" id="UP000317332"/>
    </source>
</evidence>
<reference evidence="2 3" key="1">
    <citation type="submission" date="2019-06" db="EMBL/GenBank/DDBJ databases">
        <title>Flavobacteriaceae Paucihalobacterium erythroidium CWB-1, complete genome.</title>
        <authorList>
            <person name="Wu S."/>
        </authorList>
    </citation>
    <scope>NUCLEOTIDE SEQUENCE [LARGE SCALE GENOMIC DNA]</scope>
    <source>
        <strain evidence="2 3">CWB-1</strain>
    </source>
</reference>
<accession>A0A506PGT7</accession>
<keyword evidence="1" id="KW-0472">Membrane</keyword>
<feature type="transmembrane region" description="Helical" evidence="1">
    <location>
        <begin position="561"/>
        <end position="581"/>
    </location>
</feature>